<dbReference type="AlphaFoldDB" id="A0A147BFV7"/>
<dbReference type="PANTHER" id="PTHR47272:SF1">
    <property type="entry name" value="PIGGYBAC TRANSPOSABLE ELEMENT-DERIVED PROTEIN 3-LIKE"/>
    <property type="match status" value="1"/>
</dbReference>
<evidence type="ECO:0000259" key="1">
    <source>
        <dbReference type="Pfam" id="PF13843"/>
    </source>
</evidence>
<accession>A0A147BFV7</accession>
<protein>
    <submittedName>
        <fullName evidence="2">Putative piggybac transposable element-derived</fullName>
    </submittedName>
</protein>
<dbReference type="PANTHER" id="PTHR47272">
    <property type="entry name" value="DDE_TNP_1_7 DOMAIN-CONTAINING PROTEIN"/>
    <property type="match status" value="1"/>
</dbReference>
<dbReference type="EMBL" id="GEGO01005727">
    <property type="protein sequence ID" value="JAR89677.1"/>
    <property type="molecule type" value="Transcribed_RNA"/>
</dbReference>
<feature type="domain" description="PiggyBac transposable element-derived protein" evidence="1">
    <location>
        <begin position="17"/>
        <end position="376"/>
    </location>
</feature>
<sequence length="496" mass="57118">DTAWKGEIPPPPDDVYSAYEYFRAFFDDQMIAILCYQTNLYSTQKNGTCANVSPDEMRKYLSILVISGTVRMPHFRMFWQNGTRFAAVADLMTRNRFETIHSCLHMNDNLQAKPRNTDGHDRLFKVRPLVDQLRRNMKIVAPEEKQSIDEQIIPFKGRSHMKQYLKSKPHKWGYKVFTRASSSGIMHDFIIYEGKGTAKDHGFGISGDIVCDLVKDLPEHQNYKVFFDNWFTSLRLVEELKTKGILSVGTVRADRTEKCPLASDTVLKDLGRGSADFRMDGTTGTEVIKWLDNSSVLLVSSYAGVEPTDTCKRWSSKEKRSVEVTRPFAVKEYNSFMGGVDLADMLIELYRTDHKSKKWYMRIFFWIIDVSVVNAWLLYKRHCVQLSIKRKLSLLVFRSQVAQALAFVQTKAVKRRSPSANESGGVSPQEKITRPVTPRPVTDVRFDGVNHWPQYGDKKNRCKYCTSGYTFLYCGKCKMHLCLLPSRNCFQSFHVK</sequence>
<evidence type="ECO:0000313" key="2">
    <source>
        <dbReference type="EMBL" id="JAR89677.1"/>
    </source>
</evidence>
<name>A0A147BFV7_IXORI</name>
<organism evidence="2">
    <name type="scientific">Ixodes ricinus</name>
    <name type="common">Common tick</name>
    <name type="synonym">Acarus ricinus</name>
    <dbReference type="NCBI Taxonomy" id="34613"/>
    <lineage>
        <taxon>Eukaryota</taxon>
        <taxon>Metazoa</taxon>
        <taxon>Ecdysozoa</taxon>
        <taxon>Arthropoda</taxon>
        <taxon>Chelicerata</taxon>
        <taxon>Arachnida</taxon>
        <taxon>Acari</taxon>
        <taxon>Parasitiformes</taxon>
        <taxon>Ixodida</taxon>
        <taxon>Ixodoidea</taxon>
        <taxon>Ixodidae</taxon>
        <taxon>Ixodinae</taxon>
        <taxon>Ixodes</taxon>
    </lineage>
</organism>
<feature type="non-terminal residue" evidence="2">
    <location>
        <position position="1"/>
    </location>
</feature>
<dbReference type="Pfam" id="PF13843">
    <property type="entry name" value="DDE_Tnp_1_7"/>
    <property type="match status" value="1"/>
</dbReference>
<proteinExistence type="predicted"/>
<reference evidence="2" key="1">
    <citation type="journal article" date="2018" name="PLoS Negl. Trop. Dis.">
        <title>Sialome diversity of ticks revealed by RNAseq of single tick salivary glands.</title>
        <authorList>
            <person name="Perner J."/>
            <person name="Kropackova S."/>
            <person name="Kopacek P."/>
            <person name="Ribeiro J.M."/>
        </authorList>
    </citation>
    <scope>NUCLEOTIDE SEQUENCE</scope>
    <source>
        <strain evidence="2">Siblings of single egg batch collected in Ceske Budejovice</strain>
        <tissue evidence="2">Salivary glands</tissue>
    </source>
</reference>
<dbReference type="InterPro" id="IPR029526">
    <property type="entry name" value="PGBD"/>
</dbReference>